<comment type="caution">
    <text evidence="1">The sequence shown here is derived from an EMBL/GenBank/DDBJ whole genome shotgun (WGS) entry which is preliminary data.</text>
</comment>
<dbReference type="EMBL" id="JAEKJY010000011">
    <property type="protein sequence ID" value="MBN8237461.1"/>
    <property type="molecule type" value="Genomic_DNA"/>
</dbReference>
<evidence type="ECO:0000313" key="2">
    <source>
        <dbReference type="Proteomes" id="UP000663970"/>
    </source>
</evidence>
<dbReference type="RefSeq" id="WP_035531108.1">
    <property type="nucleotide sequence ID" value="NZ_JAEKJY010000011.1"/>
</dbReference>
<sequence>MSRKDRCSICERETDQGLYLLKIYICEACESEIKDTPADDPKYVHFVKKMAEAQKSMIPS</sequence>
<gene>
    <name evidence="1" type="ORF">JF544_19790</name>
</gene>
<name>A0ABS3E1J6_9BACI</name>
<evidence type="ECO:0000313" key="1">
    <source>
        <dbReference type="EMBL" id="MBN8237461.1"/>
    </source>
</evidence>
<keyword evidence="2" id="KW-1185">Reference proteome</keyword>
<proteinExistence type="predicted"/>
<dbReference type="Pfam" id="PF10764">
    <property type="entry name" value="Gin"/>
    <property type="match status" value="1"/>
</dbReference>
<organism evidence="1 2">
    <name type="scientific">Halobacillus kuroshimensis</name>
    <dbReference type="NCBI Taxonomy" id="302481"/>
    <lineage>
        <taxon>Bacteria</taxon>
        <taxon>Bacillati</taxon>
        <taxon>Bacillota</taxon>
        <taxon>Bacilli</taxon>
        <taxon>Bacillales</taxon>
        <taxon>Bacillaceae</taxon>
        <taxon>Halobacillus</taxon>
    </lineage>
</organism>
<accession>A0ABS3E1J6</accession>
<dbReference type="InterPro" id="IPR019700">
    <property type="entry name" value="Sigma-G_inhibitor_Gin"/>
</dbReference>
<protein>
    <submittedName>
        <fullName evidence="1">Sigma factor G inhibitor Gin</fullName>
    </submittedName>
</protein>
<dbReference type="Proteomes" id="UP000663970">
    <property type="component" value="Unassembled WGS sequence"/>
</dbReference>
<reference evidence="1 2" key="1">
    <citation type="submission" date="2020-12" db="EMBL/GenBank/DDBJ databases">
        <title>Oil enriched cultivation method for isolating marine PHA-producing bacteria.</title>
        <authorList>
            <person name="Zheng W."/>
            <person name="Yu S."/>
            <person name="Huang Y."/>
        </authorList>
    </citation>
    <scope>NUCLEOTIDE SEQUENCE [LARGE SCALE GENOMIC DNA]</scope>
    <source>
        <strain evidence="1 2">SY-2-6</strain>
    </source>
</reference>